<evidence type="ECO:0000313" key="2">
    <source>
        <dbReference type="Proteomes" id="UP000425960"/>
    </source>
</evidence>
<sequence>MFDPEQEFEYEQKCERIAMEIETIILDGVIAALGRVKQYLQDDDTQTQKPSKDVEPF</sequence>
<gene>
    <name evidence="1" type="ORF">DSCO28_57630</name>
</gene>
<accession>A0A5K7ZY46</accession>
<dbReference type="Proteomes" id="UP000425960">
    <property type="component" value="Chromosome"/>
</dbReference>
<organism evidence="1 2">
    <name type="scientific">Desulfosarcina ovata subsp. sediminis</name>
    <dbReference type="NCBI Taxonomy" id="885957"/>
    <lineage>
        <taxon>Bacteria</taxon>
        <taxon>Pseudomonadati</taxon>
        <taxon>Thermodesulfobacteriota</taxon>
        <taxon>Desulfobacteria</taxon>
        <taxon>Desulfobacterales</taxon>
        <taxon>Desulfosarcinaceae</taxon>
        <taxon>Desulfosarcina</taxon>
    </lineage>
</organism>
<dbReference type="AlphaFoldDB" id="A0A5K7ZY46"/>
<dbReference type="EMBL" id="AP021876">
    <property type="protein sequence ID" value="BBO85197.1"/>
    <property type="molecule type" value="Genomic_DNA"/>
</dbReference>
<proteinExistence type="predicted"/>
<evidence type="ECO:0000313" key="1">
    <source>
        <dbReference type="EMBL" id="BBO85197.1"/>
    </source>
</evidence>
<dbReference type="RefSeq" id="WP_155324880.1">
    <property type="nucleotide sequence ID" value="NZ_AP021876.1"/>
</dbReference>
<name>A0A5K7ZY46_9BACT</name>
<protein>
    <submittedName>
        <fullName evidence="1">Uncharacterized protein</fullName>
    </submittedName>
</protein>
<dbReference type="KEGG" id="dov:DSCO28_57630"/>
<reference evidence="1 2" key="1">
    <citation type="submission" date="2019-11" db="EMBL/GenBank/DDBJ databases">
        <title>Comparative genomics of hydrocarbon-degrading Desulfosarcina strains.</title>
        <authorList>
            <person name="Watanabe M."/>
            <person name="Kojima H."/>
            <person name="Fukui M."/>
        </authorList>
    </citation>
    <scope>NUCLEOTIDE SEQUENCE [LARGE SCALE GENOMIC DNA]</scope>
    <source>
        <strain evidence="1 2">28bB2T</strain>
    </source>
</reference>